<feature type="signal peptide" evidence="4">
    <location>
        <begin position="1"/>
        <end position="27"/>
    </location>
</feature>
<feature type="chain" id="PRO_5047216688" evidence="4">
    <location>
        <begin position="28"/>
        <end position="274"/>
    </location>
</feature>
<proteinExistence type="inferred from homology"/>
<gene>
    <name evidence="5" type="ORF">P4R38_11230</name>
</gene>
<evidence type="ECO:0000256" key="4">
    <source>
        <dbReference type="SAM" id="SignalP"/>
    </source>
</evidence>
<dbReference type="InterPro" id="IPR017853">
    <property type="entry name" value="GH"/>
</dbReference>
<evidence type="ECO:0000256" key="3">
    <source>
        <dbReference type="ARBA" id="ARBA00023295"/>
    </source>
</evidence>
<keyword evidence="2" id="KW-0378">Hydrolase</keyword>
<organism evidence="5 6">
    <name type="scientific">Luteipulveratus flavus</name>
    <dbReference type="NCBI Taxonomy" id="3031728"/>
    <lineage>
        <taxon>Bacteria</taxon>
        <taxon>Bacillati</taxon>
        <taxon>Actinomycetota</taxon>
        <taxon>Actinomycetes</taxon>
        <taxon>Micrococcales</taxon>
        <taxon>Dermacoccaceae</taxon>
        <taxon>Luteipulveratus</taxon>
    </lineage>
</organism>
<accession>A0ABT6C7I2</accession>
<dbReference type="RefSeq" id="WP_277192202.1">
    <property type="nucleotide sequence ID" value="NZ_JAROAV010000028.1"/>
</dbReference>
<dbReference type="CDD" id="cd06412">
    <property type="entry name" value="GH25_CH-type"/>
    <property type="match status" value="1"/>
</dbReference>
<dbReference type="EMBL" id="JAROAV010000028">
    <property type="protein sequence ID" value="MDF8264818.1"/>
    <property type="molecule type" value="Genomic_DNA"/>
</dbReference>
<keyword evidence="3" id="KW-0326">Glycosidase</keyword>
<dbReference type="Pfam" id="PF01183">
    <property type="entry name" value="Glyco_hydro_25"/>
    <property type="match status" value="1"/>
</dbReference>
<sequence>MRFTRPLTAAISIVAALGLATSTVAEAATRSGPTPNARAHGVDQRGEAYMGWSDTAGAAPASAPSPGLAAVVNGIDVSSHQGDVDWATYWGQGVRFAYTKATEGDYYVSPNFTQQYNGSYDVGMIRGAYHFATPNDSSGATQADYFISHGGGWSRDGKTLPGVLDIEYNPYGATCYGLSQSAMVSWIKAFTDRYRSRTGRDAIIYSTTDWWTTCTGNSAAFGGTNPLWIAKYAGSAGTLPNGWGYYTFWQYTSTPVDKDYFNGDLSRLTALANG</sequence>
<evidence type="ECO:0000313" key="5">
    <source>
        <dbReference type="EMBL" id="MDF8264818.1"/>
    </source>
</evidence>
<reference evidence="5 6" key="1">
    <citation type="submission" date="2023-03" db="EMBL/GenBank/DDBJ databases">
        <title>YIM 133296 draft genome.</title>
        <authorList>
            <person name="Xiong L."/>
        </authorList>
    </citation>
    <scope>NUCLEOTIDE SEQUENCE [LARGE SCALE GENOMIC DNA]</scope>
    <source>
        <strain evidence="5 6">YIM 133296</strain>
    </source>
</reference>
<dbReference type="InterPro" id="IPR002053">
    <property type="entry name" value="Glyco_hydro_25"/>
</dbReference>
<dbReference type="SUPFAM" id="SSF51445">
    <property type="entry name" value="(Trans)glycosidases"/>
    <property type="match status" value="1"/>
</dbReference>
<dbReference type="Gene3D" id="3.20.20.80">
    <property type="entry name" value="Glycosidases"/>
    <property type="match status" value="1"/>
</dbReference>
<dbReference type="SMART" id="SM00641">
    <property type="entry name" value="Glyco_25"/>
    <property type="match status" value="1"/>
</dbReference>
<evidence type="ECO:0000313" key="6">
    <source>
        <dbReference type="Proteomes" id="UP001528912"/>
    </source>
</evidence>
<keyword evidence="6" id="KW-1185">Reference proteome</keyword>
<protein>
    <submittedName>
        <fullName evidence="5">Lysozyme</fullName>
    </submittedName>
</protein>
<name>A0ABT6C7I2_9MICO</name>
<keyword evidence="4" id="KW-0732">Signal</keyword>
<evidence type="ECO:0000256" key="1">
    <source>
        <dbReference type="ARBA" id="ARBA00010646"/>
    </source>
</evidence>
<dbReference type="InterPro" id="IPR018077">
    <property type="entry name" value="Glyco_hydro_fam25_subgr"/>
</dbReference>
<dbReference type="PANTHER" id="PTHR34135:SF2">
    <property type="entry name" value="LYSOZYME"/>
    <property type="match status" value="1"/>
</dbReference>
<evidence type="ECO:0000256" key="2">
    <source>
        <dbReference type="ARBA" id="ARBA00022801"/>
    </source>
</evidence>
<comment type="similarity">
    <text evidence="1">Belongs to the glycosyl hydrolase 25 family.</text>
</comment>
<comment type="caution">
    <text evidence="5">The sequence shown here is derived from an EMBL/GenBank/DDBJ whole genome shotgun (WGS) entry which is preliminary data.</text>
</comment>
<dbReference type="Proteomes" id="UP001528912">
    <property type="component" value="Unassembled WGS sequence"/>
</dbReference>
<dbReference type="PANTHER" id="PTHR34135">
    <property type="entry name" value="LYSOZYME"/>
    <property type="match status" value="1"/>
</dbReference>
<dbReference type="PROSITE" id="PS51904">
    <property type="entry name" value="GLYCOSYL_HYDROL_F25_2"/>
    <property type="match status" value="1"/>
</dbReference>